<dbReference type="Gene3D" id="2.40.10.120">
    <property type="match status" value="1"/>
</dbReference>
<keyword evidence="1" id="KW-0175">Coiled coil</keyword>
<reference evidence="3 4" key="1">
    <citation type="submission" date="2022-01" db="EMBL/GenBank/DDBJ databases">
        <title>Desulfofustis limnae sp. nov., a novel mesophilic sulfate-reducing bacterium isolated from marsh soil.</title>
        <authorList>
            <person name="Watanabe M."/>
            <person name="Takahashi A."/>
            <person name="Kojima H."/>
            <person name="Fukui M."/>
        </authorList>
    </citation>
    <scope>NUCLEOTIDE SEQUENCE [LARGE SCALE GENOMIC DNA]</scope>
    <source>
        <strain evidence="3 4">PPLL</strain>
    </source>
</reference>
<sequence>MLVVLSTLLLMATNGWGAHEIHLKNGSIIKTSRVERQGNRVAYEQYGGKVSINLSEVAEIRYHAPSVRKPRQRIDPGATESAGPAAVMVPGPVPSQDDDPATAPAPSDDRDLAARLAGALPAGSPLAAASHAVVWIKTEAGSGSGFFVNDAGLIVTNRHVVRGSEQNNRRVETQLAEAENQLNRRRAELNQARSRLDAYEKKLDSDRRLFNQRVAEFGKRINPQWRRDVEQNLREREQNVQQWRREIQQQTAEFDKYDRQFRQQRDEWRSTNEQLARQSRFRIILADGSEHSAVLYRASDSYDLALLKLNGFRTPFLKAAPSEAASYGRQVFAIGSPLELNNSVTAGVISGLRDHFIQTDARIYPGNSGGPLITEDGLVLGVNTMKLITEKFEGIGFAISYHHVMDEFQDYFPR</sequence>
<keyword evidence="4" id="KW-1185">Reference proteome</keyword>
<evidence type="ECO:0000256" key="1">
    <source>
        <dbReference type="SAM" id="Coils"/>
    </source>
</evidence>
<dbReference type="Proteomes" id="UP000830055">
    <property type="component" value="Chromosome"/>
</dbReference>
<evidence type="ECO:0008006" key="5">
    <source>
        <dbReference type="Google" id="ProtNLM"/>
    </source>
</evidence>
<feature type="coiled-coil region" evidence="1">
    <location>
        <begin position="161"/>
        <end position="267"/>
    </location>
</feature>
<feature type="region of interest" description="Disordered" evidence="2">
    <location>
        <begin position="68"/>
        <end position="109"/>
    </location>
</feature>
<evidence type="ECO:0000313" key="3">
    <source>
        <dbReference type="EMBL" id="BDD85643.1"/>
    </source>
</evidence>
<protein>
    <recommendedName>
        <fullName evidence="5">Serine protease</fullName>
    </recommendedName>
</protein>
<dbReference type="Gene3D" id="2.40.10.10">
    <property type="entry name" value="Trypsin-like serine proteases"/>
    <property type="match status" value="1"/>
</dbReference>
<organism evidence="3 4">
    <name type="scientific">Desulfofustis limnaeus</name>
    <dbReference type="NCBI Taxonomy" id="2740163"/>
    <lineage>
        <taxon>Bacteria</taxon>
        <taxon>Pseudomonadati</taxon>
        <taxon>Thermodesulfobacteriota</taxon>
        <taxon>Desulfobulbia</taxon>
        <taxon>Desulfobulbales</taxon>
        <taxon>Desulfocapsaceae</taxon>
        <taxon>Desulfofustis</taxon>
    </lineage>
</organism>
<dbReference type="InterPro" id="IPR009003">
    <property type="entry name" value="Peptidase_S1_PA"/>
</dbReference>
<evidence type="ECO:0000313" key="4">
    <source>
        <dbReference type="Proteomes" id="UP000830055"/>
    </source>
</evidence>
<dbReference type="SUPFAM" id="SSF50494">
    <property type="entry name" value="Trypsin-like serine proteases"/>
    <property type="match status" value="1"/>
</dbReference>
<dbReference type="Pfam" id="PF13365">
    <property type="entry name" value="Trypsin_2"/>
    <property type="match status" value="1"/>
</dbReference>
<dbReference type="PANTHER" id="PTHR22939:SF129">
    <property type="entry name" value="SERINE PROTEASE HTRA2, MITOCHONDRIAL"/>
    <property type="match status" value="1"/>
</dbReference>
<gene>
    <name evidence="3" type="ORF">DPPLL_00080</name>
</gene>
<evidence type="ECO:0000256" key="2">
    <source>
        <dbReference type="SAM" id="MobiDB-lite"/>
    </source>
</evidence>
<accession>A0ABM7W463</accession>
<name>A0ABM7W463_9BACT</name>
<dbReference type="PANTHER" id="PTHR22939">
    <property type="entry name" value="SERINE PROTEASE FAMILY S1C HTRA-RELATED"/>
    <property type="match status" value="1"/>
</dbReference>
<proteinExistence type="predicted"/>
<dbReference type="InterPro" id="IPR043504">
    <property type="entry name" value="Peptidase_S1_PA_chymotrypsin"/>
</dbReference>
<dbReference type="EMBL" id="AP025516">
    <property type="protein sequence ID" value="BDD85643.1"/>
    <property type="molecule type" value="Genomic_DNA"/>
</dbReference>